<reference evidence="2 3" key="1">
    <citation type="submission" date="2020-01" db="EMBL/GenBank/DDBJ databases">
        <title>Sphingomonas sp. C33 whole genome sequece.</title>
        <authorList>
            <person name="Park C."/>
        </authorList>
    </citation>
    <scope>NUCLEOTIDE SEQUENCE [LARGE SCALE GENOMIC DNA]</scope>
    <source>
        <strain evidence="2 3">C33</strain>
    </source>
</reference>
<proteinExistence type="predicted"/>
<keyword evidence="1" id="KW-1133">Transmembrane helix</keyword>
<keyword evidence="3" id="KW-1185">Reference proteome</keyword>
<keyword evidence="1" id="KW-0472">Membrane</keyword>
<evidence type="ECO:0000313" key="2">
    <source>
        <dbReference type="EMBL" id="QHL90597.1"/>
    </source>
</evidence>
<accession>A0A7Z2S8F6</accession>
<dbReference type="RefSeq" id="WP_160592525.1">
    <property type="nucleotide sequence ID" value="NZ_CP047895.1"/>
</dbReference>
<gene>
    <name evidence="2" type="ORF">GVO57_06840</name>
</gene>
<sequence>MSRLRLFNVFHAIRDLRAFLATRGKHELVFAFLAIVTTVSIIVVFMLDSRSLKKPYERRIQYVESWPADRSDAEIIAAQKVDAANRAKREAAEARAKAERRAAFKRLDDALERLGL</sequence>
<dbReference type="EMBL" id="CP047895">
    <property type="protein sequence ID" value="QHL90597.1"/>
    <property type="molecule type" value="Genomic_DNA"/>
</dbReference>
<dbReference type="AlphaFoldDB" id="A0A7Z2S8F6"/>
<dbReference type="Proteomes" id="UP000464468">
    <property type="component" value="Chromosome"/>
</dbReference>
<protein>
    <submittedName>
        <fullName evidence="2">Uncharacterized protein</fullName>
    </submittedName>
</protein>
<feature type="transmembrane region" description="Helical" evidence="1">
    <location>
        <begin position="28"/>
        <end position="47"/>
    </location>
</feature>
<organism evidence="2 3">
    <name type="scientific">Sphingomonas changnyeongensis</name>
    <dbReference type="NCBI Taxonomy" id="2698679"/>
    <lineage>
        <taxon>Bacteria</taxon>
        <taxon>Pseudomonadati</taxon>
        <taxon>Pseudomonadota</taxon>
        <taxon>Alphaproteobacteria</taxon>
        <taxon>Sphingomonadales</taxon>
        <taxon>Sphingomonadaceae</taxon>
        <taxon>Sphingomonas</taxon>
    </lineage>
</organism>
<evidence type="ECO:0000256" key="1">
    <source>
        <dbReference type="SAM" id="Phobius"/>
    </source>
</evidence>
<keyword evidence="1" id="KW-0812">Transmembrane</keyword>
<evidence type="ECO:0000313" key="3">
    <source>
        <dbReference type="Proteomes" id="UP000464468"/>
    </source>
</evidence>
<name>A0A7Z2S8F6_9SPHN</name>
<dbReference type="KEGG" id="schy:GVO57_06840"/>